<dbReference type="Proteomes" id="UP000003781">
    <property type="component" value="Unassembled WGS sequence"/>
</dbReference>
<dbReference type="EMBL" id="AAXW01000063">
    <property type="protein sequence ID" value="EAZ88881.1"/>
    <property type="molecule type" value="Genomic_DNA"/>
</dbReference>
<evidence type="ECO:0000313" key="2">
    <source>
        <dbReference type="EMBL" id="EAZ88881.1"/>
    </source>
</evidence>
<protein>
    <submittedName>
        <fullName evidence="2">Uncharacterized protein</fullName>
    </submittedName>
</protein>
<feature type="compositionally biased region" description="Low complexity" evidence="1">
    <location>
        <begin position="122"/>
        <end position="139"/>
    </location>
</feature>
<dbReference type="eggNOG" id="COG0328">
    <property type="taxonomic scope" value="Bacteria"/>
</dbReference>
<feature type="region of interest" description="Disordered" evidence="1">
    <location>
        <begin position="118"/>
        <end position="139"/>
    </location>
</feature>
<organism evidence="2 3">
    <name type="scientific">Crocosphaera chwakensis CCY0110</name>
    <dbReference type="NCBI Taxonomy" id="391612"/>
    <lineage>
        <taxon>Bacteria</taxon>
        <taxon>Bacillati</taxon>
        <taxon>Cyanobacteriota</taxon>
        <taxon>Cyanophyceae</taxon>
        <taxon>Oscillatoriophycideae</taxon>
        <taxon>Chroococcales</taxon>
        <taxon>Aphanothecaceae</taxon>
        <taxon>Crocosphaera</taxon>
        <taxon>Crocosphaera chwakensis</taxon>
    </lineage>
</organism>
<keyword evidence="3" id="KW-1185">Reference proteome</keyword>
<name>A3IXD8_9CHRO</name>
<gene>
    <name evidence="2" type="ORF">CY0110_31345</name>
</gene>
<proteinExistence type="predicted"/>
<reference evidence="2 3" key="1">
    <citation type="submission" date="2007-03" db="EMBL/GenBank/DDBJ databases">
        <authorList>
            <person name="Stal L."/>
            <person name="Ferriera S."/>
            <person name="Johnson J."/>
            <person name="Kravitz S."/>
            <person name="Beeson K."/>
            <person name="Sutton G."/>
            <person name="Rogers Y.-H."/>
            <person name="Friedman R."/>
            <person name="Frazier M."/>
            <person name="Venter J.C."/>
        </authorList>
    </citation>
    <scope>NUCLEOTIDE SEQUENCE [LARGE SCALE GENOMIC DNA]</scope>
    <source>
        <strain evidence="2 3">CCY0110</strain>
    </source>
</reference>
<dbReference type="AlphaFoldDB" id="A3IXD8"/>
<evidence type="ECO:0000256" key="1">
    <source>
        <dbReference type="SAM" id="MobiDB-lite"/>
    </source>
</evidence>
<dbReference type="RefSeq" id="WP_008278044.1">
    <property type="nucleotide sequence ID" value="NZ_AAXW01000063.1"/>
</dbReference>
<sequence>MAENIALQQQRTDKVAPVVIGLLELKRLTKDPGFKYDQNSNTFSYQGQENTIIYDGKKLQLIDNKSNQPKMIAENQNPTGNPQWSAINLPVNCSGLSQQDENKFANPEFVHKVKQAIKEARQQTQQNSSTNQKTKAISR</sequence>
<accession>A3IXD8</accession>
<comment type="caution">
    <text evidence="2">The sequence shown here is derived from an EMBL/GenBank/DDBJ whole genome shotgun (WGS) entry which is preliminary data.</text>
</comment>
<evidence type="ECO:0000313" key="3">
    <source>
        <dbReference type="Proteomes" id="UP000003781"/>
    </source>
</evidence>